<dbReference type="Proteomes" id="UP001234581">
    <property type="component" value="Unassembled WGS sequence"/>
</dbReference>
<dbReference type="GO" id="GO:0005829">
    <property type="term" value="C:cytosol"/>
    <property type="evidence" value="ECO:0007669"/>
    <property type="project" value="TreeGrafter"/>
</dbReference>
<gene>
    <name evidence="10" type="ORF">O0I10_000858</name>
</gene>
<dbReference type="GO" id="GO:0004843">
    <property type="term" value="F:cysteine-type deubiquitinase activity"/>
    <property type="evidence" value="ECO:0007669"/>
    <property type="project" value="UniProtKB-EC"/>
</dbReference>
<dbReference type="GeneID" id="83208278"/>
<evidence type="ECO:0000256" key="6">
    <source>
        <dbReference type="ARBA" id="ARBA00022801"/>
    </source>
</evidence>
<reference evidence="10 11" key="1">
    <citation type="submission" date="2023-03" db="EMBL/GenBank/DDBJ databases">
        <title>Genome sequence of Lichtheimia ornata CBS 291.66.</title>
        <authorList>
            <person name="Mohabir J.T."/>
            <person name="Shea T.P."/>
            <person name="Kurbessoian T."/>
            <person name="Berby B."/>
            <person name="Fontaine J."/>
            <person name="Livny J."/>
            <person name="Gnirke A."/>
            <person name="Stajich J.E."/>
            <person name="Cuomo C.A."/>
        </authorList>
    </citation>
    <scope>NUCLEOTIDE SEQUENCE [LARGE SCALE GENOMIC DNA]</scope>
    <source>
        <strain evidence="10">CBS 291.66</strain>
    </source>
</reference>
<evidence type="ECO:0000256" key="4">
    <source>
        <dbReference type="ARBA" id="ARBA00022670"/>
    </source>
</evidence>
<feature type="domain" description="USP" evidence="9">
    <location>
        <begin position="110"/>
        <end position="408"/>
    </location>
</feature>
<evidence type="ECO:0000256" key="3">
    <source>
        <dbReference type="ARBA" id="ARBA00012759"/>
    </source>
</evidence>
<dbReference type="GO" id="GO:0006508">
    <property type="term" value="P:proteolysis"/>
    <property type="evidence" value="ECO:0007669"/>
    <property type="project" value="UniProtKB-KW"/>
</dbReference>
<feature type="compositionally biased region" description="Basic and acidic residues" evidence="8">
    <location>
        <begin position="491"/>
        <end position="507"/>
    </location>
</feature>
<accession>A0AAD7Y4H6</accession>
<dbReference type="SUPFAM" id="SSF54001">
    <property type="entry name" value="Cysteine proteinases"/>
    <property type="match status" value="1"/>
</dbReference>
<dbReference type="EMBL" id="JARTCD010000002">
    <property type="protein sequence ID" value="KAJ8663612.1"/>
    <property type="molecule type" value="Genomic_DNA"/>
</dbReference>
<dbReference type="PANTHER" id="PTHR24006:SF758">
    <property type="entry name" value="UBIQUITIN CARBOXYL-TERMINAL HYDROLASE 36"/>
    <property type="match status" value="1"/>
</dbReference>
<evidence type="ECO:0000256" key="5">
    <source>
        <dbReference type="ARBA" id="ARBA00022786"/>
    </source>
</evidence>
<comment type="caution">
    <text evidence="10">The sequence shown here is derived from an EMBL/GenBank/DDBJ whole genome shotgun (WGS) entry which is preliminary data.</text>
</comment>
<dbReference type="Pfam" id="PF00443">
    <property type="entry name" value="UCH"/>
    <property type="match status" value="1"/>
</dbReference>
<sequence>MAATAKKQQDKQAAKILNGGSAHQRNTLDSLLNRAIKFRKSRYVDEKLELFKKKYAPINDRSTIQSSNAVNLANDVLPGIDANGFEQPSKVLFSKEKLNPAWATIRPIGAGLSSDLGPTSALNSVLQVVTYTPILCNYLLTRWHGNNCTMHDYCFVCALEDHVSLVLKNTKDTITPRQFIGKLKKMPKGTSTDAFHVWSYFMDQMQHALLLEKSTQDERIKQTTALYQMFGGFMQNHFLCDTCQKGGNDYDAFLHLSLNIDSANTVEKCLSQSIRQQNVKGYKCPSCEKECSGKRTKSIYRAPPVLAIHLDRFGKNGSSKNEKMVRFQETLDIKRYITTTEQGALEQSQYHLYGVITHRGASQQGGQYAAFAKSSNGLWHCFENELVQQVSINRLLEQKAYMLFYTIPRSTKKADKAKQSTTPTAKGLKSVKVNLEEKKTQEDVKESEESDVDEEKEQSEEEDEDEDDDEEEEKAKVQQALDEAAAQPMADSKDAVVIRHDETMESKREKLDQLIKREMDQSSSANAKELLLSKSSNAQFQGDVETWDEKDAATEKKRLALIKKTKTKRKRPDQYDLDYDRGKVKKVKKKNNDKFNKPNVFQMAAESMQHNKR</sequence>
<dbReference type="InterPro" id="IPR001394">
    <property type="entry name" value="Peptidase_C19_UCH"/>
</dbReference>
<dbReference type="Gene3D" id="3.90.70.10">
    <property type="entry name" value="Cysteine proteinases"/>
    <property type="match status" value="1"/>
</dbReference>
<comment type="similarity">
    <text evidence="2">Belongs to the peptidase C19 family.</text>
</comment>
<proteinExistence type="inferred from homology"/>
<organism evidence="10 11">
    <name type="scientific">Lichtheimia ornata</name>
    <dbReference type="NCBI Taxonomy" id="688661"/>
    <lineage>
        <taxon>Eukaryota</taxon>
        <taxon>Fungi</taxon>
        <taxon>Fungi incertae sedis</taxon>
        <taxon>Mucoromycota</taxon>
        <taxon>Mucoromycotina</taxon>
        <taxon>Mucoromycetes</taxon>
        <taxon>Mucorales</taxon>
        <taxon>Lichtheimiaceae</taxon>
        <taxon>Lichtheimia</taxon>
    </lineage>
</organism>
<comment type="catalytic activity">
    <reaction evidence="1">
        <text>Thiol-dependent hydrolysis of ester, thioester, amide, peptide and isopeptide bonds formed by the C-terminal Gly of ubiquitin (a 76-residue protein attached to proteins as an intracellular targeting signal).</text>
        <dbReference type="EC" id="3.4.19.12"/>
    </reaction>
</comment>
<dbReference type="InterPro" id="IPR028889">
    <property type="entry name" value="USP"/>
</dbReference>
<name>A0AAD7Y4H6_9FUNG</name>
<protein>
    <recommendedName>
        <fullName evidence="3">ubiquitinyl hydrolase 1</fullName>
        <ecNumber evidence="3">3.4.19.12</ecNumber>
    </recommendedName>
</protein>
<feature type="compositionally biased region" description="Basic and acidic residues" evidence="8">
    <location>
        <begin position="434"/>
        <end position="444"/>
    </location>
</feature>
<evidence type="ECO:0000256" key="2">
    <source>
        <dbReference type="ARBA" id="ARBA00009085"/>
    </source>
</evidence>
<keyword evidence="6" id="KW-0378">Hydrolase</keyword>
<evidence type="ECO:0000256" key="1">
    <source>
        <dbReference type="ARBA" id="ARBA00000707"/>
    </source>
</evidence>
<evidence type="ECO:0000256" key="7">
    <source>
        <dbReference type="ARBA" id="ARBA00022807"/>
    </source>
</evidence>
<keyword evidence="5" id="KW-0833">Ubl conjugation pathway</keyword>
<dbReference type="EC" id="3.4.19.12" evidence="3"/>
<dbReference type="GO" id="GO:0016579">
    <property type="term" value="P:protein deubiquitination"/>
    <property type="evidence" value="ECO:0007669"/>
    <property type="project" value="InterPro"/>
</dbReference>
<dbReference type="InterPro" id="IPR038765">
    <property type="entry name" value="Papain-like_cys_pep_sf"/>
</dbReference>
<keyword evidence="4" id="KW-0645">Protease</keyword>
<dbReference type="PROSITE" id="PS50235">
    <property type="entry name" value="USP_3"/>
    <property type="match status" value="1"/>
</dbReference>
<evidence type="ECO:0000256" key="8">
    <source>
        <dbReference type="SAM" id="MobiDB-lite"/>
    </source>
</evidence>
<keyword evidence="11" id="KW-1185">Reference proteome</keyword>
<evidence type="ECO:0000313" key="10">
    <source>
        <dbReference type="EMBL" id="KAJ8663612.1"/>
    </source>
</evidence>
<dbReference type="InterPro" id="IPR050164">
    <property type="entry name" value="Peptidase_C19"/>
</dbReference>
<keyword evidence="7" id="KW-0788">Thiol protease</keyword>
<evidence type="ECO:0000259" key="9">
    <source>
        <dbReference type="PROSITE" id="PS50235"/>
    </source>
</evidence>
<dbReference type="GO" id="GO:0005634">
    <property type="term" value="C:nucleus"/>
    <property type="evidence" value="ECO:0007669"/>
    <property type="project" value="TreeGrafter"/>
</dbReference>
<feature type="compositionally biased region" description="Acidic residues" evidence="8">
    <location>
        <begin position="445"/>
        <end position="472"/>
    </location>
</feature>
<dbReference type="RefSeq" id="XP_058348524.1">
    <property type="nucleotide sequence ID" value="XM_058480960.1"/>
</dbReference>
<dbReference type="AlphaFoldDB" id="A0AAD7Y4H6"/>
<feature type="region of interest" description="Disordered" evidence="8">
    <location>
        <begin position="412"/>
        <end position="507"/>
    </location>
</feature>
<dbReference type="PANTHER" id="PTHR24006">
    <property type="entry name" value="UBIQUITIN CARBOXYL-TERMINAL HYDROLASE"/>
    <property type="match status" value="1"/>
</dbReference>
<evidence type="ECO:0000313" key="11">
    <source>
        <dbReference type="Proteomes" id="UP001234581"/>
    </source>
</evidence>